<evidence type="ECO:0000313" key="2">
    <source>
        <dbReference type="Proteomes" id="UP000250235"/>
    </source>
</evidence>
<dbReference type="AlphaFoldDB" id="A0A2Z7B548"/>
<reference evidence="1 2" key="1">
    <citation type="journal article" date="2015" name="Proc. Natl. Acad. Sci. U.S.A.">
        <title>The resurrection genome of Boea hygrometrica: A blueprint for survival of dehydration.</title>
        <authorList>
            <person name="Xiao L."/>
            <person name="Yang G."/>
            <person name="Zhang L."/>
            <person name="Yang X."/>
            <person name="Zhao S."/>
            <person name="Ji Z."/>
            <person name="Zhou Q."/>
            <person name="Hu M."/>
            <person name="Wang Y."/>
            <person name="Chen M."/>
            <person name="Xu Y."/>
            <person name="Jin H."/>
            <person name="Xiao X."/>
            <person name="Hu G."/>
            <person name="Bao F."/>
            <person name="Hu Y."/>
            <person name="Wan P."/>
            <person name="Li L."/>
            <person name="Deng X."/>
            <person name="Kuang T."/>
            <person name="Xiang C."/>
            <person name="Zhu J.K."/>
            <person name="Oliver M.J."/>
            <person name="He Y."/>
        </authorList>
    </citation>
    <scope>NUCLEOTIDE SEQUENCE [LARGE SCALE GENOMIC DNA]</scope>
    <source>
        <strain evidence="2">cv. XS01</strain>
    </source>
</reference>
<organism evidence="1 2">
    <name type="scientific">Dorcoceras hygrometricum</name>
    <dbReference type="NCBI Taxonomy" id="472368"/>
    <lineage>
        <taxon>Eukaryota</taxon>
        <taxon>Viridiplantae</taxon>
        <taxon>Streptophyta</taxon>
        <taxon>Embryophyta</taxon>
        <taxon>Tracheophyta</taxon>
        <taxon>Spermatophyta</taxon>
        <taxon>Magnoliopsida</taxon>
        <taxon>eudicotyledons</taxon>
        <taxon>Gunneridae</taxon>
        <taxon>Pentapetalae</taxon>
        <taxon>asterids</taxon>
        <taxon>lamiids</taxon>
        <taxon>Lamiales</taxon>
        <taxon>Gesneriaceae</taxon>
        <taxon>Didymocarpoideae</taxon>
        <taxon>Trichosporeae</taxon>
        <taxon>Loxocarpinae</taxon>
        <taxon>Dorcoceras</taxon>
    </lineage>
</organism>
<protein>
    <submittedName>
        <fullName evidence="1">Uncharacterized protein</fullName>
    </submittedName>
</protein>
<evidence type="ECO:0000313" key="1">
    <source>
        <dbReference type="EMBL" id="KZV29481.1"/>
    </source>
</evidence>
<proteinExistence type="predicted"/>
<dbReference type="EMBL" id="KV009368">
    <property type="protein sequence ID" value="KZV29481.1"/>
    <property type="molecule type" value="Genomic_DNA"/>
</dbReference>
<accession>A0A2Z7B548</accession>
<dbReference type="Proteomes" id="UP000250235">
    <property type="component" value="Unassembled WGS sequence"/>
</dbReference>
<keyword evidence="2" id="KW-1185">Reference proteome</keyword>
<name>A0A2Z7B548_9LAMI</name>
<gene>
    <name evidence="1" type="ORF">F511_03766</name>
</gene>
<sequence>MAPSAPRTRAAAALRMKQIALDNQDRTIRRLRAQLATERRGLATTKKELEETQVALEASDKVIAGLTEIGLSMSKKIEKMKVKKHQVRANHVECHQKFQARIHEAEDSMQAQHLIIEALVVEIQQLGRYFSSWPFSDTNSAVGRLATRIQQLAIRDQQTEKDQLRFAFTLKIQQMACAMIKPAGSHSYLESAGTSLKDNQQLEKQQAHAEKLVFVIEFLHRLKASAVLQIVTVRFHSSFVRNFQTSCIRVLAKVEYSCALEPSRFHLADHCLRKFRLNYLCSFKFCVALISLSLYESTGYSALWVTWCNHMASTP</sequence>